<protein>
    <submittedName>
        <fullName evidence="1">Uncharacterized protein</fullName>
    </submittedName>
</protein>
<reference evidence="1" key="1">
    <citation type="journal article" date="2014" name="Front. Microbiol.">
        <title>High frequency of phylogenetically diverse reductive dehalogenase-homologous genes in deep subseafloor sedimentary metagenomes.</title>
        <authorList>
            <person name="Kawai M."/>
            <person name="Futagami T."/>
            <person name="Toyoda A."/>
            <person name="Takaki Y."/>
            <person name="Nishi S."/>
            <person name="Hori S."/>
            <person name="Arai W."/>
            <person name="Tsubouchi T."/>
            <person name="Morono Y."/>
            <person name="Uchiyama I."/>
            <person name="Ito T."/>
            <person name="Fujiyama A."/>
            <person name="Inagaki F."/>
            <person name="Takami H."/>
        </authorList>
    </citation>
    <scope>NUCLEOTIDE SEQUENCE</scope>
    <source>
        <strain evidence="1">Expedition CK06-06</strain>
    </source>
</reference>
<gene>
    <name evidence="1" type="ORF">S06H3_56910</name>
</gene>
<name>X1QZ53_9ZZZZ</name>
<proteinExistence type="predicted"/>
<feature type="non-terminal residue" evidence="1">
    <location>
        <position position="1"/>
    </location>
</feature>
<dbReference type="EMBL" id="BARV01036663">
    <property type="protein sequence ID" value="GAI56140.1"/>
    <property type="molecule type" value="Genomic_DNA"/>
</dbReference>
<organism evidence="1">
    <name type="scientific">marine sediment metagenome</name>
    <dbReference type="NCBI Taxonomy" id="412755"/>
    <lineage>
        <taxon>unclassified sequences</taxon>
        <taxon>metagenomes</taxon>
        <taxon>ecological metagenomes</taxon>
    </lineage>
</organism>
<comment type="caution">
    <text evidence="1">The sequence shown here is derived from an EMBL/GenBank/DDBJ whole genome shotgun (WGS) entry which is preliminary data.</text>
</comment>
<dbReference type="AlphaFoldDB" id="X1QZ53"/>
<evidence type="ECO:0000313" key="1">
    <source>
        <dbReference type="EMBL" id="GAI56140.1"/>
    </source>
</evidence>
<accession>X1QZ53</accession>
<sequence>LPRSELPIQSANIIPEHIPLVVDEMDVKRLLSQSTTPEFAYQSER</sequence>